<sequence>MLTIKKLSIQIENNIILDDLSFSIEDNSITSIIGYSGIGKSTLVKAIAGIHHFSAGAIFYNNELLNNTKVNIGYAFQDYGLYPWYSVKKNIVLPLQIKKIAIDQAFYRSILIQLGIDHLIDRYPSALSGGEKQRVALARAIILKPQILLLDEPFSALDTINRTKARDLFLKIWDEYRPLCIFVTHDIDEALLISHKILILRDNSYIQIDNAVRGKLKYDPEYVNMLHSLQEMIAGSN</sequence>
<dbReference type="InterPro" id="IPR027417">
    <property type="entry name" value="P-loop_NTPase"/>
</dbReference>
<dbReference type="InterPro" id="IPR003439">
    <property type="entry name" value="ABC_transporter-like_ATP-bd"/>
</dbReference>
<dbReference type="Pfam" id="PF00005">
    <property type="entry name" value="ABC_tran"/>
    <property type="match status" value="1"/>
</dbReference>
<dbReference type="GO" id="GO:0005524">
    <property type="term" value="F:ATP binding"/>
    <property type="evidence" value="ECO:0007669"/>
    <property type="project" value="UniProtKB-KW"/>
</dbReference>
<dbReference type="PANTHER" id="PTHR42781">
    <property type="entry name" value="SPERMIDINE/PUTRESCINE IMPORT ATP-BINDING PROTEIN POTA"/>
    <property type="match status" value="1"/>
</dbReference>
<dbReference type="GO" id="GO:0016887">
    <property type="term" value="F:ATP hydrolysis activity"/>
    <property type="evidence" value="ECO:0007669"/>
    <property type="project" value="InterPro"/>
</dbReference>
<dbReference type="AlphaFoldDB" id="A0A6A7KC16"/>
<dbReference type="RefSeq" id="WP_152806065.1">
    <property type="nucleotide sequence ID" value="NZ_WHNX01000031.1"/>
</dbReference>
<evidence type="ECO:0000313" key="5">
    <source>
        <dbReference type="EMBL" id="MPW26905.1"/>
    </source>
</evidence>
<dbReference type="InterPro" id="IPR017871">
    <property type="entry name" value="ABC_transporter-like_CS"/>
</dbReference>
<dbReference type="Gene3D" id="3.40.50.300">
    <property type="entry name" value="P-loop containing nucleotide triphosphate hydrolases"/>
    <property type="match status" value="1"/>
</dbReference>
<evidence type="ECO:0000259" key="4">
    <source>
        <dbReference type="PROSITE" id="PS50893"/>
    </source>
</evidence>
<dbReference type="SUPFAM" id="SSF52540">
    <property type="entry name" value="P-loop containing nucleoside triphosphate hydrolases"/>
    <property type="match status" value="1"/>
</dbReference>
<comment type="caution">
    <text evidence="5">The sequence shown here is derived from an EMBL/GenBank/DDBJ whole genome shotgun (WGS) entry which is preliminary data.</text>
</comment>
<evidence type="ECO:0000256" key="2">
    <source>
        <dbReference type="ARBA" id="ARBA00022741"/>
    </source>
</evidence>
<evidence type="ECO:0000256" key="3">
    <source>
        <dbReference type="ARBA" id="ARBA00022840"/>
    </source>
</evidence>
<keyword evidence="1" id="KW-0813">Transport</keyword>
<dbReference type="InterPro" id="IPR050093">
    <property type="entry name" value="ABC_SmlMolc_Importer"/>
</dbReference>
<keyword evidence="3 5" id="KW-0067">ATP-binding</keyword>
<dbReference type="PROSITE" id="PS00211">
    <property type="entry name" value="ABC_TRANSPORTER_1"/>
    <property type="match status" value="1"/>
</dbReference>
<dbReference type="InterPro" id="IPR003593">
    <property type="entry name" value="AAA+_ATPase"/>
</dbReference>
<feature type="domain" description="ABC transporter" evidence="4">
    <location>
        <begin position="2"/>
        <end position="227"/>
    </location>
</feature>
<evidence type="ECO:0000313" key="6">
    <source>
        <dbReference type="Proteomes" id="UP000440004"/>
    </source>
</evidence>
<organism evidence="5 6">
    <name type="scientific">Alkalibaculum sporogenes</name>
    <dbReference type="NCBI Taxonomy" id="2655001"/>
    <lineage>
        <taxon>Bacteria</taxon>
        <taxon>Bacillati</taxon>
        <taxon>Bacillota</taxon>
        <taxon>Clostridia</taxon>
        <taxon>Eubacteriales</taxon>
        <taxon>Eubacteriaceae</taxon>
        <taxon>Alkalibaculum</taxon>
    </lineage>
</organism>
<gene>
    <name evidence="5" type="ORF">GC105_14055</name>
</gene>
<dbReference type="Proteomes" id="UP000440004">
    <property type="component" value="Unassembled WGS sequence"/>
</dbReference>
<proteinExistence type="predicted"/>
<protein>
    <submittedName>
        <fullName evidence="5">ATP-binding cassette domain-containing protein</fullName>
    </submittedName>
</protein>
<dbReference type="EMBL" id="WHNX01000031">
    <property type="protein sequence ID" value="MPW26905.1"/>
    <property type="molecule type" value="Genomic_DNA"/>
</dbReference>
<accession>A0A6A7KC16</accession>
<dbReference type="PROSITE" id="PS50893">
    <property type="entry name" value="ABC_TRANSPORTER_2"/>
    <property type="match status" value="1"/>
</dbReference>
<keyword evidence="6" id="KW-1185">Reference proteome</keyword>
<evidence type="ECO:0000256" key="1">
    <source>
        <dbReference type="ARBA" id="ARBA00022448"/>
    </source>
</evidence>
<dbReference type="PANTHER" id="PTHR42781:SF4">
    <property type="entry name" value="SPERMIDINE_PUTRESCINE IMPORT ATP-BINDING PROTEIN POTA"/>
    <property type="match status" value="1"/>
</dbReference>
<keyword evidence="2" id="KW-0547">Nucleotide-binding</keyword>
<reference evidence="5 6" key="1">
    <citation type="submission" date="2019-10" db="EMBL/GenBank/DDBJ databases">
        <title>Alkalibaculum tamaniensis sp.nov., a new alkaliphilic acetogen, isolated on methoxylated aromatics from a mud volcano.</title>
        <authorList>
            <person name="Khomyakova M.A."/>
            <person name="Merkel A.Y."/>
            <person name="Bonch-Osmolovskaya E.A."/>
            <person name="Slobodkin A.I."/>
        </authorList>
    </citation>
    <scope>NUCLEOTIDE SEQUENCE [LARGE SCALE GENOMIC DNA]</scope>
    <source>
        <strain evidence="5 6">M08DMB</strain>
    </source>
</reference>
<name>A0A6A7KC16_9FIRM</name>
<dbReference type="SMART" id="SM00382">
    <property type="entry name" value="AAA"/>
    <property type="match status" value="1"/>
</dbReference>